<evidence type="ECO:0000256" key="6">
    <source>
        <dbReference type="ARBA" id="ARBA00022729"/>
    </source>
</evidence>
<dbReference type="UniPathway" id="UPA00545">
    <property type="reaction ID" value="UER00824"/>
</dbReference>
<protein>
    <recommendedName>
        <fullName evidence="4 9">Pectate lyase</fullName>
        <ecNumber evidence="4 9">4.2.2.2</ecNumber>
    </recommendedName>
</protein>
<dbReference type="GO" id="GO:0045490">
    <property type="term" value="P:pectin catabolic process"/>
    <property type="evidence" value="ECO:0007669"/>
    <property type="project" value="UniProtKB-UniPathway"/>
</dbReference>
<reference evidence="11 12" key="1">
    <citation type="journal article" date="2012" name="Nature">
        <title>Repeated polyploidization of Gossypium genomes and the evolution of spinnable cotton fibres.</title>
        <authorList>
            <person name="Paterson A.H."/>
            <person name="Wendel J.F."/>
            <person name="Gundlach H."/>
            <person name="Guo H."/>
            <person name="Jenkins J."/>
            <person name="Jin D."/>
            <person name="Llewellyn D."/>
            <person name="Showmaker K.C."/>
            <person name="Shu S."/>
            <person name="Udall J."/>
            <person name="Yoo M.J."/>
            <person name="Byers R."/>
            <person name="Chen W."/>
            <person name="Doron-Faigenboim A."/>
            <person name="Duke M.V."/>
            <person name="Gong L."/>
            <person name="Grimwood J."/>
            <person name="Grover C."/>
            <person name="Grupp K."/>
            <person name="Hu G."/>
            <person name="Lee T.H."/>
            <person name="Li J."/>
            <person name="Lin L."/>
            <person name="Liu T."/>
            <person name="Marler B.S."/>
            <person name="Page J.T."/>
            <person name="Roberts A.W."/>
            <person name="Romanel E."/>
            <person name="Sanders W.S."/>
            <person name="Szadkowski E."/>
            <person name="Tan X."/>
            <person name="Tang H."/>
            <person name="Xu C."/>
            <person name="Wang J."/>
            <person name="Wang Z."/>
            <person name="Zhang D."/>
            <person name="Zhang L."/>
            <person name="Ashrafi H."/>
            <person name="Bedon F."/>
            <person name="Bowers J.E."/>
            <person name="Brubaker C.L."/>
            <person name="Chee P.W."/>
            <person name="Das S."/>
            <person name="Gingle A.R."/>
            <person name="Haigler C.H."/>
            <person name="Harker D."/>
            <person name="Hoffmann L.V."/>
            <person name="Hovav R."/>
            <person name="Jones D.C."/>
            <person name="Lemke C."/>
            <person name="Mansoor S."/>
            <person name="ur Rahman M."/>
            <person name="Rainville L.N."/>
            <person name="Rambani A."/>
            <person name="Reddy U.K."/>
            <person name="Rong J.K."/>
            <person name="Saranga Y."/>
            <person name="Scheffler B.E."/>
            <person name="Scheffler J.A."/>
            <person name="Stelly D.M."/>
            <person name="Triplett B.A."/>
            <person name="Van Deynze A."/>
            <person name="Vaslin M.F."/>
            <person name="Waghmare V.N."/>
            <person name="Walford S.A."/>
            <person name="Wright R.J."/>
            <person name="Zaki E.A."/>
            <person name="Zhang T."/>
            <person name="Dennis E.S."/>
            <person name="Mayer K.F."/>
            <person name="Peterson D.G."/>
            <person name="Rokhsar D.S."/>
            <person name="Wang X."/>
            <person name="Schmutz J."/>
        </authorList>
    </citation>
    <scope>NUCLEOTIDE SEQUENCE [LARGE SCALE GENOMIC DNA]</scope>
</reference>
<dbReference type="InterPro" id="IPR011050">
    <property type="entry name" value="Pectin_lyase_fold/virulence"/>
</dbReference>
<accession>A0A0D2TWA4</accession>
<comment type="cofactor">
    <cofactor evidence="9">
        <name>Ca(2+)</name>
        <dbReference type="ChEBI" id="CHEBI:29108"/>
    </cofactor>
    <text evidence="9">Binds 1 Ca(2+) ion. Required for its activity.</text>
</comment>
<dbReference type="Gramene" id="KJB60999">
    <property type="protein sequence ID" value="KJB60999"/>
    <property type="gene ID" value="B456_009G334900"/>
</dbReference>
<dbReference type="OMA" id="CEIGMAC"/>
<dbReference type="PRINTS" id="PR00807">
    <property type="entry name" value="AMBALLERGEN"/>
</dbReference>
<dbReference type="Proteomes" id="UP000032304">
    <property type="component" value="Chromosome 9"/>
</dbReference>
<dbReference type="InterPro" id="IPR002022">
    <property type="entry name" value="Pec_lyase"/>
</dbReference>
<evidence type="ECO:0000256" key="1">
    <source>
        <dbReference type="ARBA" id="ARBA00000695"/>
    </source>
</evidence>
<dbReference type="AlphaFoldDB" id="A0A0D2TWA4"/>
<dbReference type="EMBL" id="CM001748">
    <property type="protein sequence ID" value="KJB60999.1"/>
    <property type="molecule type" value="Genomic_DNA"/>
</dbReference>
<evidence type="ECO:0000259" key="10">
    <source>
        <dbReference type="SMART" id="SM00656"/>
    </source>
</evidence>
<comment type="similarity">
    <text evidence="3 9">Belongs to the polysaccharide lyase 1 family.</text>
</comment>
<proteinExistence type="inferred from homology"/>
<organism evidence="11 12">
    <name type="scientific">Gossypium raimondii</name>
    <name type="common">Peruvian cotton</name>
    <name type="synonym">Gossypium klotzschianum subsp. raimondii</name>
    <dbReference type="NCBI Taxonomy" id="29730"/>
    <lineage>
        <taxon>Eukaryota</taxon>
        <taxon>Viridiplantae</taxon>
        <taxon>Streptophyta</taxon>
        <taxon>Embryophyta</taxon>
        <taxon>Tracheophyta</taxon>
        <taxon>Spermatophyta</taxon>
        <taxon>Magnoliopsida</taxon>
        <taxon>eudicotyledons</taxon>
        <taxon>Gunneridae</taxon>
        <taxon>Pentapetalae</taxon>
        <taxon>rosids</taxon>
        <taxon>malvids</taxon>
        <taxon>Malvales</taxon>
        <taxon>Malvaceae</taxon>
        <taxon>Malvoideae</taxon>
        <taxon>Gossypium</taxon>
    </lineage>
</organism>
<dbReference type="SUPFAM" id="SSF51126">
    <property type="entry name" value="Pectin lyase-like"/>
    <property type="match status" value="1"/>
</dbReference>
<evidence type="ECO:0000313" key="12">
    <source>
        <dbReference type="Proteomes" id="UP000032304"/>
    </source>
</evidence>
<dbReference type="PANTHER" id="PTHR31683">
    <property type="entry name" value="PECTATE LYASE 18-RELATED"/>
    <property type="match status" value="1"/>
</dbReference>
<keyword evidence="12" id="KW-1185">Reference proteome</keyword>
<keyword evidence="7 9" id="KW-0106">Calcium</keyword>
<evidence type="ECO:0000256" key="5">
    <source>
        <dbReference type="ARBA" id="ARBA00022723"/>
    </source>
</evidence>
<keyword evidence="8 9" id="KW-0456">Lyase</keyword>
<dbReference type="GO" id="GO:0046872">
    <property type="term" value="F:metal ion binding"/>
    <property type="evidence" value="ECO:0007669"/>
    <property type="project" value="UniProtKB-KW"/>
</dbReference>
<evidence type="ECO:0000256" key="2">
    <source>
        <dbReference type="ARBA" id="ARBA00005220"/>
    </source>
</evidence>
<dbReference type="Gene3D" id="2.160.20.10">
    <property type="entry name" value="Single-stranded right-handed beta-helix, Pectin lyase-like"/>
    <property type="match status" value="2"/>
</dbReference>
<keyword evidence="5 9" id="KW-0479">Metal-binding</keyword>
<feature type="domain" description="Pectate lyase" evidence="10">
    <location>
        <begin position="96"/>
        <end position="260"/>
    </location>
</feature>
<gene>
    <name evidence="11" type="ORF">B456_009G334900</name>
</gene>
<evidence type="ECO:0000256" key="3">
    <source>
        <dbReference type="ARBA" id="ARBA00010980"/>
    </source>
</evidence>
<evidence type="ECO:0000256" key="9">
    <source>
        <dbReference type="RuleBase" id="RU361123"/>
    </source>
</evidence>
<evidence type="ECO:0000313" key="11">
    <source>
        <dbReference type="EMBL" id="KJB60999.1"/>
    </source>
</evidence>
<keyword evidence="6" id="KW-0732">Signal</keyword>
<dbReference type="InterPro" id="IPR012334">
    <property type="entry name" value="Pectin_lyas_fold"/>
</dbReference>
<comment type="pathway">
    <text evidence="2 9">Glycan metabolism; pectin degradation; 2-dehydro-3-deoxy-D-gluconate from pectin: step 2/5.</text>
</comment>
<dbReference type="eggNOG" id="ENOG502QQE2">
    <property type="taxonomic scope" value="Eukaryota"/>
</dbReference>
<dbReference type="InterPro" id="IPR045032">
    <property type="entry name" value="PEL"/>
</dbReference>
<dbReference type="EC" id="4.2.2.2" evidence="4 9"/>
<dbReference type="InterPro" id="IPR018082">
    <property type="entry name" value="AmbAllergen"/>
</dbReference>
<dbReference type="GO" id="GO:0030570">
    <property type="term" value="F:pectate lyase activity"/>
    <property type="evidence" value="ECO:0007669"/>
    <property type="project" value="UniProtKB-EC"/>
</dbReference>
<evidence type="ECO:0000256" key="4">
    <source>
        <dbReference type="ARBA" id="ARBA00012272"/>
    </source>
</evidence>
<name>A0A0D2TWA4_GOSRA</name>
<comment type="catalytic activity">
    <reaction evidence="1 9">
        <text>Eliminative cleavage of (1-&gt;4)-alpha-D-galacturonan to give oligosaccharides with 4-deoxy-alpha-D-galact-4-enuronosyl groups at their non-reducing ends.</text>
        <dbReference type="EC" id="4.2.2.2"/>
    </reaction>
</comment>
<dbReference type="Pfam" id="PF00544">
    <property type="entry name" value="Pectate_lyase_4"/>
    <property type="match status" value="1"/>
</dbReference>
<dbReference type="PANTHER" id="PTHR31683:SF208">
    <property type="entry name" value="PECTATE LYASE"/>
    <property type="match status" value="1"/>
</dbReference>
<sequence length="313" mass="34718">MLEFYITKRVLAESKKGPFEVTIHVDSCWRCDLDWEKNRKKLADCAPGFARGTTGGKDGDFYVVTDPINNTVDPKPRTLRHPVTQNGPLWIIFKGSMTIKLEQELNVTSDETIDARGGNVKICTGAGITIQFPKNVIIHGHQVHLIIPAKGGKIKDGENHHGLRGDSDGDGVSLFGATNVWLDHLSLHHCTDGLIDVKMQVTVALNHFGKGLVERMPRCRFGFIHVVNNDYNHWFLYAIGGTSNPTIISQGNSWNWVSQGDHFENGAFFTPSSNPSASKQFGTNKMIPFKPGQMVFELRKYAGPLSCTISRPC</sequence>
<evidence type="ECO:0000256" key="8">
    <source>
        <dbReference type="ARBA" id="ARBA00023239"/>
    </source>
</evidence>
<evidence type="ECO:0000256" key="7">
    <source>
        <dbReference type="ARBA" id="ARBA00022837"/>
    </source>
</evidence>
<dbReference type="SMART" id="SM00656">
    <property type="entry name" value="Amb_all"/>
    <property type="match status" value="1"/>
</dbReference>